<feature type="compositionally biased region" description="Basic and acidic residues" evidence="1">
    <location>
        <begin position="112"/>
        <end position="123"/>
    </location>
</feature>
<gene>
    <name evidence="2" type="ORF">BDA99DRAFT_505048</name>
</gene>
<name>A0AAD5PFT3_9FUNG</name>
<evidence type="ECO:0000313" key="3">
    <source>
        <dbReference type="Proteomes" id="UP001209540"/>
    </source>
</evidence>
<dbReference type="EMBL" id="JAIXMP010000009">
    <property type="protein sequence ID" value="KAI9268177.1"/>
    <property type="molecule type" value="Genomic_DNA"/>
</dbReference>
<evidence type="ECO:0000313" key="2">
    <source>
        <dbReference type="EMBL" id="KAI9268177.1"/>
    </source>
</evidence>
<reference evidence="2" key="2">
    <citation type="submission" date="2023-02" db="EMBL/GenBank/DDBJ databases">
        <authorList>
            <consortium name="DOE Joint Genome Institute"/>
            <person name="Mondo S.J."/>
            <person name="Chang Y."/>
            <person name="Wang Y."/>
            <person name="Ahrendt S."/>
            <person name="Andreopoulos W."/>
            <person name="Barry K."/>
            <person name="Beard J."/>
            <person name="Benny G.L."/>
            <person name="Blankenship S."/>
            <person name="Bonito G."/>
            <person name="Cuomo C."/>
            <person name="Desiro A."/>
            <person name="Gervers K.A."/>
            <person name="Hundley H."/>
            <person name="Kuo A."/>
            <person name="LaButti K."/>
            <person name="Lang B.F."/>
            <person name="Lipzen A."/>
            <person name="O'Donnell K."/>
            <person name="Pangilinan J."/>
            <person name="Reynolds N."/>
            <person name="Sandor L."/>
            <person name="Smith M.W."/>
            <person name="Tsang A."/>
            <person name="Grigoriev I.V."/>
            <person name="Stajich J.E."/>
            <person name="Spatafora J.W."/>
        </authorList>
    </citation>
    <scope>NUCLEOTIDE SEQUENCE</scope>
    <source>
        <strain evidence="2">RSA 2281</strain>
    </source>
</reference>
<proteinExistence type="predicted"/>
<feature type="region of interest" description="Disordered" evidence="1">
    <location>
        <begin position="210"/>
        <end position="265"/>
    </location>
</feature>
<feature type="compositionally biased region" description="Low complexity" evidence="1">
    <location>
        <begin position="181"/>
        <end position="191"/>
    </location>
</feature>
<comment type="caution">
    <text evidence="2">The sequence shown here is derived from an EMBL/GenBank/DDBJ whole genome shotgun (WGS) entry which is preliminary data.</text>
</comment>
<feature type="compositionally biased region" description="Basic and acidic residues" evidence="1">
    <location>
        <begin position="221"/>
        <end position="247"/>
    </location>
</feature>
<sequence>MTSVRSVLSQILDILNDAGAVLEEENGRVVLRMGSTTEQVPVNYLKRDDTVGKEHLRRNNNNKKSSTTNTTQQQSTVKNKNTTVIPSSSTTTTHQLRSNKTDNVKKATLVKTGKDDKAIKKELPIPSLKTRKKSSNNEQDIPPPATTTATTTTPEANKKKSTISTIENPQEAILNRRKSLRSSSSPSTSKKAVVENKLKAKVVAVEGSLSPAFVSSPPPRGEIEKPDVPKKRQRVQDDEDDINKNGDDTQQQQNDTSATTSKKRRLLARSSRIYSAVDDFCETSNEKLLQKIEHRGQSLFGGNNNQQQNEGEEKITTRSSSRTASVASHSKTNDTSTTSESSNEKKTLTIVYEDDDLQDATAKKGFEKKMKNLMLQQRTLVAKAGKRTSFQLIQQNTGMMNLHRYWVVWQSFSTSAKKDQEDTNNLHKVLFGKAKNEQDPEMEKTLKYLKAGERLSELAQKYGDFIVLIPEVFIPDELQHMNDQAYNAVRKRLIRNKTFQNTMDDLAQCANKNGSLYDVLWTKIGSE</sequence>
<accession>A0AAD5PFT3</accession>
<evidence type="ECO:0000256" key="1">
    <source>
        <dbReference type="SAM" id="MobiDB-lite"/>
    </source>
</evidence>
<feature type="region of interest" description="Disordered" evidence="1">
    <location>
        <begin position="297"/>
        <end position="343"/>
    </location>
</feature>
<dbReference type="AlphaFoldDB" id="A0AAD5PFT3"/>
<dbReference type="Proteomes" id="UP001209540">
    <property type="component" value="Unassembled WGS sequence"/>
</dbReference>
<feature type="compositionally biased region" description="Low complexity" evidence="1">
    <location>
        <begin position="248"/>
        <end position="260"/>
    </location>
</feature>
<keyword evidence="3" id="KW-1185">Reference proteome</keyword>
<feature type="region of interest" description="Disordered" evidence="1">
    <location>
        <begin position="49"/>
        <end position="193"/>
    </location>
</feature>
<feature type="compositionally biased region" description="Low complexity" evidence="1">
    <location>
        <begin position="62"/>
        <end position="93"/>
    </location>
</feature>
<reference evidence="2" key="1">
    <citation type="journal article" date="2022" name="IScience">
        <title>Evolution of zygomycete secretomes and the origins of terrestrial fungal ecologies.</title>
        <authorList>
            <person name="Chang Y."/>
            <person name="Wang Y."/>
            <person name="Mondo S."/>
            <person name="Ahrendt S."/>
            <person name="Andreopoulos W."/>
            <person name="Barry K."/>
            <person name="Beard J."/>
            <person name="Benny G.L."/>
            <person name="Blankenship S."/>
            <person name="Bonito G."/>
            <person name="Cuomo C."/>
            <person name="Desiro A."/>
            <person name="Gervers K.A."/>
            <person name="Hundley H."/>
            <person name="Kuo A."/>
            <person name="LaButti K."/>
            <person name="Lang B.F."/>
            <person name="Lipzen A."/>
            <person name="O'Donnell K."/>
            <person name="Pangilinan J."/>
            <person name="Reynolds N."/>
            <person name="Sandor L."/>
            <person name="Smith M.E."/>
            <person name="Tsang A."/>
            <person name="Grigoriev I.V."/>
            <person name="Stajich J.E."/>
            <person name="Spatafora J.W."/>
        </authorList>
    </citation>
    <scope>NUCLEOTIDE SEQUENCE</scope>
    <source>
        <strain evidence="2">RSA 2281</strain>
    </source>
</reference>
<protein>
    <submittedName>
        <fullName evidence="2">Uncharacterized protein</fullName>
    </submittedName>
</protein>
<organism evidence="2 3">
    <name type="scientific">Phascolomyces articulosus</name>
    <dbReference type="NCBI Taxonomy" id="60185"/>
    <lineage>
        <taxon>Eukaryota</taxon>
        <taxon>Fungi</taxon>
        <taxon>Fungi incertae sedis</taxon>
        <taxon>Mucoromycota</taxon>
        <taxon>Mucoromycotina</taxon>
        <taxon>Mucoromycetes</taxon>
        <taxon>Mucorales</taxon>
        <taxon>Lichtheimiaceae</taxon>
        <taxon>Phascolomyces</taxon>
    </lineage>
</organism>
<feature type="compositionally biased region" description="Low complexity" evidence="1">
    <location>
        <begin position="317"/>
        <end position="341"/>
    </location>
</feature>